<feature type="region of interest" description="Disordered" evidence="8">
    <location>
        <begin position="31"/>
        <end position="91"/>
    </location>
</feature>
<dbReference type="InterPro" id="IPR025574">
    <property type="entry name" value="Nucleoporin_FG_rpt"/>
</dbReference>
<keyword evidence="3" id="KW-0509">mRNA transport</keyword>
<proteinExistence type="predicted"/>
<feature type="compositionally biased region" description="Low complexity" evidence="8">
    <location>
        <begin position="310"/>
        <end position="321"/>
    </location>
</feature>
<reference evidence="9" key="1">
    <citation type="submission" date="2022-06" db="EMBL/GenBank/DDBJ databases">
        <title>Complete genome sequences of two strains of the flax pathogen Septoria linicola.</title>
        <authorList>
            <person name="Lapalu N."/>
            <person name="Simon A."/>
            <person name="Demenou B."/>
            <person name="Paumier D."/>
            <person name="Guillot M.-P."/>
            <person name="Gout L."/>
            <person name="Valade R."/>
        </authorList>
    </citation>
    <scope>NUCLEOTIDE SEQUENCE</scope>
    <source>
        <strain evidence="9">SE15195</strain>
    </source>
</reference>
<keyword evidence="2" id="KW-0813">Transport</keyword>
<keyword evidence="6" id="KW-0906">Nuclear pore complex</keyword>
<feature type="compositionally biased region" description="Polar residues" evidence="8">
    <location>
        <begin position="299"/>
        <end position="309"/>
    </location>
</feature>
<evidence type="ECO:0000256" key="8">
    <source>
        <dbReference type="SAM" id="MobiDB-lite"/>
    </source>
</evidence>
<evidence type="ECO:0000313" key="10">
    <source>
        <dbReference type="Proteomes" id="UP001056384"/>
    </source>
</evidence>
<dbReference type="GO" id="GO:0051028">
    <property type="term" value="P:mRNA transport"/>
    <property type="evidence" value="ECO:0007669"/>
    <property type="project" value="UniProtKB-KW"/>
</dbReference>
<evidence type="ECO:0000256" key="4">
    <source>
        <dbReference type="ARBA" id="ARBA00022927"/>
    </source>
</evidence>
<feature type="compositionally biased region" description="Basic and acidic residues" evidence="8">
    <location>
        <begin position="263"/>
        <end position="274"/>
    </location>
</feature>
<evidence type="ECO:0000256" key="6">
    <source>
        <dbReference type="ARBA" id="ARBA00023132"/>
    </source>
</evidence>
<keyword evidence="5" id="KW-0811">Translocation</keyword>
<protein>
    <submittedName>
        <fullName evidence="9">Nucleoporin Nup54/Nup57/Nup44, nucleoporin Nup49</fullName>
    </submittedName>
</protein>
<keyword evidence="4" id="KW-0653">Protein transport</keyword>
<evidence type="ECO:0000256" key="5">
    <source>
        <dbReference type="ARBA" id="ARBA00023010"/>
    </source>
</evidence>
<name>A0A9Q9AWD4_9PEZI</name>
<dbReference type="EMBL" id="CP099426">
    <property type="protein sequence ID" value="USW57127.1"/>
    <property type="molecule type" value="Genomic_DNA"/>
</dbReference>
<dbReference type="GO" id="GO:0005643">
    <property type="term" value="C:nuclear pore"/>
    <property type="evidence" value="ECO:0007669"/>
    <property type="project" value="UniProtKB-SubCell"/>
</dbReference>
<feature type="region of interest" description="Disordered" evidence="8">
    <location>
        <begin position="295"/>
        <end position="328"/>
    </location>
</feature>
<dbReference type="Proteomes" id="UP001056384">
    <property type="component" value="Chromosome 9"/>
</dbReference>
<sequence length="440" mass="46605">MAFGRSNSLSLNTGATNSLFAQQNNQSQAPAAGGLFGAAPAQNTNTTTTSLFGNANTNNSTQQNQPAASTGLFGSTNTTTNPTNTFGNTNTSSSLFGNPNNTASANNMFARPATTQAAPAAGSLFGAQPSTNNSSSMFGSTARPNQQQAPSLLGATQTANLNQSTSFARLGMGQSTAAAAGQAASQVTLDNLKGTTRFEDCADSIRQDLEKLDSMIQQQETFAREIEAFLPKHEENVNSLGPDIDFVRDKADDVEQSLASDAHGVDAQRKNAEKDLKDGRRLQRIVTNLALPQPYQYPNLGTNPLGNMYSSQQRSQQQSSSTEGDENYDTDLIGNHFLPMAAELQRTMDSYAGNLTEIEQHMRVIESSTVQQAQQLAQRRSGIGGAQPSSEDTVRELASTLRGFEESILGVAGVVGECREGVTQLALGRLGSHLGGSYRA</sequence>
<dbReference type="Pfam" id="PF21121">
    <property type="entry name" value="Nup49_C"/>
    <property type="match status" value="1"/>
</dbReference>
<dbReference type="PANTHER" id="PTHR13437">
    <property type="entry name" value="NUCLEOPORIN P58/P45 NUCLEOPORIN-LIKE PROTEIN 1"/>
    <property type="match status" value="1"/>
</dbReference>
<accession>A0A9Q9AWD4</accession>
<evidence type="ECO:0000313" key="9">
    <source>
        <dbReference type="EMBL" id="USW57127.1"/>
    </source>
</evidence>
<comment type="subcellular location">
    <subcellularLocation>
        <location evidence="1">Nucleus</location>
        <location evidence="1">Nuclear pore complex</location>
    </subcellularLocation>
</comment>
<dbReference type="PANTHER" id="PTHR13437:SF2">
    <property type="entry name" value="NUCLEOPORIN P58_P45"/>
    <property type="match status" value="1"/>
</dbReference>
<dbReference type="Pfam" id="PF13634">
    <property type="entry name" value="Nucleoporin_FG"/>
    <property type="match status" value="1"/>
</dbReference>
<keyword evidence="7" id="KW-0539">Nucleus</keyword>
<dbReference type="InterPro" id="IPR024882">
    <property type="entry name" value="NUP58/p45/49"/>
</dbReference>
<evidence type="ECO:0000256" key="3">
    <source>
        <dbReference type="ARBA" id="ARBA00022816"/>
    </source>
</evidence>
<dbReference type="AlphaFoldDB" id="A0A9Q9AWD4"/>
<keyword evidence="10" id="KW-1185">Reference proteome</keyword>
<dbReference type="OrthoDB" id="2538017at2759"/>
<evidence type="ECO:0000256" key="7">
    <source>
        <dbReference type="ARBA" id="ARBA00023242"/>
    </source>
</evidence>
<gene>
    <name evidence="9" type="ORF">Slin15195_G104460</name>
</gene>
<evidence type="ECO:0000256" key="1">
    <source>
        <dbReference type="ARBA" id="ARBA00004567"/>
    </source>
</evidence>
<feature type="region of interest" description="Disordered" evidence="8">
    <location>
        <begin position="255"/>
        <end position="274"/>
    </location>
</feature>
<dbReference type="GO" id="GO:0015031">
    <property type="term" value="P:protein transport"/>
    <property type="evidence" value="ECO:0007669"/>
    <property type="project" value="UniProtKB-KW"/>
</dbReference>
<dbReference type="GO" id="GO:0008139">
    <property type="term" value="F:nuclear localization sequence binding"/>
    <property type="evidence" value="ECO:0007669"/>
    <property type="project" value="InterPro"/>
</dbReference>
<organism evidence="9 10">
    <name type="scientific">Septoria linicola</name>
    <dbReference type="NCBI Taxonomy" id="215465"/>
    <lineage>
        <taxon>Eukaryota</taxon>
        <taxon>Fungi</taxon>
        <taxon>Dikarya</taxon>
        <taxon>Ascomycota</taxon>
        <taxon>Pezizomycotina</taxon>
        <taxon>Dothideomycetes</taxon>
        <taxon>Dothideomycetidae</taxon>
        <taxon>Mycosphaerellales</taxon>
        <taxon>Mycosphaerellaceae</taxon>
        <taxon>Septoria</taxon>
    </lineage>
</organism>
<dbReference type="GO" id="GO:0017056">
    <property type="term" value="F:structural constituent of nuclear pore"/>
    <property type="evidence" value="ECO:0007669"/>
    <property type="project" value="InterPro"/>
</dbReference>
<evidence type="ECO:0000256" key="2">
    <source>
        <dbReference type="ARBA" id="ARBA00022448"/>
    </source>
</evidence>